<organism evidence="2 3">
    <name type="scientific">Ascobolus immersus RN42</name>
    <dbReference type="NCBI Taxonomy" id="1160509"/>
    <lineage>
        <taxon>Eukaryota</taxon>
        <taxon>Fungi</taxon>
        <taxon>Dikarya</taxon>
        <taxon>Ascomycota</taxon>
        <taxon>Pezizomycotina</taxon>
        <taxon>Pezizomycetes</taxon>
        <taxon>Pezizales</taxon>
        <taxon>Ascobolaceae</taxon>
        <taxon>Ascobolus</taxon>
    </lineage>
</organism>
<keyword evidence="1" id="KW-0472">Membrane</keyword>
<feature type="transmembrane region" description="Helical" evidence="1">
    <location>
        <begin position="90"/>
        <end position="107"/>
    </location>
</feature>
<dbReference type="AlphaFoldDB" id="A0A3N4IJW2"/>
<dbReference type="Proteomes" id="UP000275078">
    <property type="component" value="Unassembled WGS sequence"/>
</dbReference>
<keyword evidence="1" id="KW-0812">Transmembrane</keyword>
<evidence type="ECO:0000256" key="1">
    <source>
        <dbReference type="SAM" id="Phobius"/>
    </source>
</evidence>
<feature type="transmembrane region" description="Helical" evidence="1">
    <location>
        <begin position="119"/>
        <end position="142"/>
    </location>
</feature>
<evidence type="ECO:0000313" key="3">
    <source>
        <dbReference type="Proteomes" id="UP000275078"/>
    </source>
</evidence>
<proteinExistence type="predicted"/>
<sequence>MDTTTTTTTQQPATILQPVTINAETIDATLDIESNGNKQLNAATDKVGFIATANCLYENYFGEAITIMILFLLAILCANSVRLQAKTHDWANVVVNTMFVMLFTFSIENLTVLKTRYRYVLQGWYFLIVTGFTVIYALGRAVHQERNNPKPNEATYWVGIFAASTALWAYLWPSIIEFIARYVSFHRLPPFRCIHNHHPYITLSREDVPGSMAIELLEQKRAGTPDPKDIIWERHGPEPAALEIKSLVEGYTNLSYMWFAGYDKQLKVRQPSFPNPQKRKIRDLQVGIEEAVLGFYLLDGWLNKTEYLSGRIKRRRVTKRSDGRYFYDSSWFYMTERLAEGYGCRCSYPRSGGRQTLFPLRQKSRSRRW</sequence>
<gene>
    <name evidence="2" type="ORF">BJ508DRAFT_325956</name>
</gene>
<evidence type="ECO:0000313" key="2">
    <source>
        <dbReference type="EMBL" id="RPA81934.1"/>
    </source>
</evidence>
<reference evidence="2 3" key="1">
    <citation type="journal article" date="2018" name="Nat. Ecol. Evol.">
        <title>Pezizomycetes genomes reveal the molecular basis of ectomycorrhizal truffle lifestyle.</title>
        <authorList>
            <person name="Murat C."/>
            <person name="Payen T."/>
            <person name="Noel B."/>
            <person name="Kuo A."/>
            <person name="Morin E."/>
            <person name="Chen J."/>
            <person name="Kohler A."/>
            <person name="Krizsan K."/>
            <person name="Balestrini R."/>
            <person name="Da Silva C."/>
            <person name="Montanini B."/>
            <person name="Hainaut M."/>
            <person name="Levati E."/>
            <person name="Barry K.W."/>
            <person name="Belfiori B."/>
            <person name="Cichocki N."/>
            <person name="Clum A."/>
            <person name="Dockter R.B."/>
            <person name="Fauchery L."/>
            <person name="Guy J."/>
            <person name="Iotti M."/>
            <person name="Le Tacon F."/>
            <person name="Lindquist E.A."/>
            <person name="Lipzen A."/>
            <person name="Malagnac F."/>
            <person name="Mello A."/>
            <person name="Molinier V."/>
            <person name="Miyauchi S."/>
            <person name="Poulain J."/>
            <person name="Riccioni C."/>
            <person name="Rubini A."/>
            <person name="Sitrit Y."/>
            <person name="Splivallo R."/>
            <person name="Traeger S."/>
            <person name="Wang M."/>
            <person name="Zifcakova L."/>
            <person name="Wipf D."/>
            <person name="Zambonelli A."/>
            <person name="Paolocci F."/>
            <person name="Nowrousian M."/>
            <person name="Ottonello S."/>
            <person name="Baldrian P."/>
            <person name="Spatafora J.W."/>
            <person name="Henrissat B."/>
            <person name="Nagy L.G."/>
            <person name="Aury J.M."/>
            <person name="Wincker P."/>
            <person name="Grigoriev I.V."/>
            <person name="Bonfante P."/>
            <person name="Martin F.M."/>
        </authorList>
    </citation>
    <scope>NUCLEOTIDE SEQUENCE [LARGE SCALE GENOMIC DNA]</scope>
    <source>
        <strain evidence="2 3">RN42</strain>
    </source>
</reference>
<dbReference type="EMBL" id="ML119675">
    <property type="protein sequence ID" value="RPA81934.1"/>
    <property type="molecule type" value="Genomic_DNA"/>
</dbReference>
<feature type="transmembrane region" description="Helical" evidence="1">
    <location>
        <begin position="154"/>
        <end position="172"/>
    </location>
</feature>
<name>A0A3N4IJW2_ASCIM</name>
<protein>
    <submittedName>
        <fullName evidence="2">Uncharacterized protein</fullName>
    </submittedName>
</protein>
<accession>A0A3N4IJW2</accession>
<feature type="transmembrane region" description="Helical" evidence="1">
    <location>
        <begin position="60"/>
        <end position="78"/>
    </location>
</feature>
<keyword evidence="1" id="KW-1133">Transmembrane helix</keyword>
<keyword evidence="3" id="KW-1185">Reference proteome</keyword>